<proteinExistence type="predicted"/>
<name>A0A6J7X4I9_9CAUD</name>
<sequence>MSNGVPMNQYLTPEQAAMMAGIEDPSMRMNTFGGMQTFANQLPAMNRIKERDNGRVVGRTSAMEGLGQMGSQLAGAAMQKNMMDKYGAIMDKNNQGRMDTARLIAEALRRAPAGGASAAPGAAIPGNPNLPTGLTPYEVDYYGE</sequence>
<gene>
    <name evidence="2" type="ORF">UFOVP381_3</name>
</gene>
<reference evidence="2" key="1">
    <citation type="submission" date="2020-05" db="EMBL/GenBank/DDBJ databases">
        <authorList>
            <person name="Chiriac C."/>
            <person name="Salcher M."/>
            <person name="Ghai R."/>
            <person name="Kavagutti S V."/>
        </authorList>
    </citation>
    <scope>NUCLEOTIDE SEQUENCE</scope>
</reference>
<organism evidence="2">
    <name type="scientific">uncultured Caudovirales phage</name>
    <dbReference type="NCBI Taxonomy" id="2100421"/>
    <lineage>
        <taxon>Viruses</taxon>
        <taxon>Duplodnaviria</taxon>
        <taxon>Heunggongvirae</taxon>
        <taxon>Uroviricota</taxon>
        <taxon>Caudoviricetes</taxon>
        <taxon>Peduoviridae</taxon>
        <taxon>Maltschvirus</taxon>
        <taxon>Maltschvirus maltsch</taxon>
    </lineage>
</organism>
<evidence type="ECO:0000313" key="2">
    <source>
        <dbReference type="EMBL" id="CAB5223174.1"/>
    </source>
</evidence>
<feature type="compositionally biased region" description="Low complexity" evidence="1">
    <location>
        <begin position="114"/>
        <end position="127"/>
    </location>
</feature>
<dbReference type="EMBL" id="LR798318">
    <property type="protein sequence ID" value="CAB5223174.1"/>
    <property type="molecule type" value="Genomic_DNA"/>
</dbReference>
<protein>
    <submittedName>
        <fullName evidence="2">Uncharacterized protein</fullName>
    </submittedName>
</protein>
<evidence type="ECO:0000256" key="1">
    <source>
        <dbReference type="SAM" id="MobiDB-lite"/>
    </source>
</evidence>
<feature type="region of interest" description="Disordered" evidence="1">
    <location>
        <begin position="114"/>
        <end position="136"/>
    </location>
</feature>
<accession>A0A6J7X4I9</accession>